<protein>
    <recommendedName>
        <fullName evidence="3">Methyltransferase type 11 domain-containing protein</fullName>
    </recommendedName>
</protein>
<sequence length="152" mass="17125">ELPYLNGSFDFVHQRMIGHRIPLAVWPGRVRDIYRVLRHGGLIEVVEQEIMLGNAGPRTTELNQHMLDQLLSLAGFRDVHRQSVEVPLGSWGGPSGELAQRAYVRMTNAMRSALLTVLPDDAALDELLACMGEEVSEYGTFVPVHFYWARKP</sequence>
<dbReference type="InterPro" id="IPR029063">
    <property type="entry name" value="SAM-dependent_MTases_sf"/>
</dbReference>
<dbReference type="EMBL" id="KZ992625">
    <property type="protein sequence ID" value="RKP08218.1"/>
    <property type="molecule type" value="Genomic_DNA"/>
</dbReference>
<proteinExistence type="predicted"/>
<feature type="non-terminal residue" evidence="1">
    <location>
        <position position="1"/>
    </location>
</feature>
<dbReference type="Proteomes" id="UP000271241">
    <property type="component" value="Unassembled WGS sequence"/>
</dbReference>
<organism evidence="1 2">
    <name type="scientific">Thamnocephalis sphaerospora</name>
    <dbReference type="NCBI Taxonomy" id="78915"/>
    <lineage>
        <taxon>Eukaryota</taxon>
        <taxon>Fungi</taxon>
        <taxon>Fungi incertae sedis</taxon>
        <taxon>Zoopagomycota</taxon>
        <taxon>Zoopagomycotina</taxon>
        <taxon>Zoopagomycetes</taxon>
        <taxon>Zoopagales</taxon>
        <taxon>Sigmoideomycetaceae</taxon>
        <taxon>Thamnocephalis</taxon>
    </lineage>
</organism>
<dbReference type="AlphaFoldDB" id="A0A4P9XQC1"/>
<evidence type="ECO:0008006" key="3">
    <source>
        <dbReference type="Google" id="ProtNLM"/>
    </source>
</evidence>
<keyword evidence="2" id="KW-1185">Reference proteome</keyword>
<dbReference type="Gene3D" id="3.40.50.150">
    <property type="entry name" value="Vaccinia Virus protein VP39"/>
    <property type="match status" value="1"/>
</dbReference>
<gene>
    <name evidence="1" type="ORF">THASP1DRAFT_15942</name>
</gene>
<dbReference type="SUPFAM" id="SSF53335">
    <property type="entry name" value="S-adenosyl-L-methionine-dependent methyltransferases"/>
    <property type="match status" value="1"/>
</dbReference>
<evidence type="ECO:0000313" key="2">
    <source>
        <dbReference type="Proteomes" id="UP000271241"/>
    </source>
</evidence>
<name>A0A4P9XQC1_9FUNG</name>
<dbReference type="OrthoDB" id="2013972at2759"/>
<accession>A0A4P9XQC1</accession>
<evidence type="ECO:0000313" key="1">
    <source>
        <dbReference type="EMBL" id="RKP08218.1"/>
    </source>
</evidence>
<reference evidence="2" key="1">
    <citation type="journal article" date="2018" name="Nat. Microbiol.">
        <title>Leveraging single-cell genomics to expand the fungal tree of life.</title>
        <authorList>
            <person name="Ahrendt S.R."/>
            <person name="Quandt C.A."/>
            <person name="Ciobanu D."/>
            <person name="Clum A."/>
            <person name="Salamov A."/>
            <person name="Andreopoulos B."/>
            <person name="Cheng J.F."/>
            <person name="Woyke T."/>
            <person name="Pelin A."/>
            <person name="Henrissat B."/>
            <person name="Reynolds N.K."/>
            <person name="Benny G.L."/>
            <person name="Smith M.E."/>
            <person name="James T.Y."/>
            <person name="Grigoriev I.V."/>
        </authorList>
    </citation>
    <scope>NUCLEOTIDE SEQUENCE [LARGE SCALE GENOMIC DNA]</scope>
    <source>
        <strain evidence="2">RSA 1356</strain>
    </source>
</reference>